<dbReference type="AlphaFoldDB" id="A0A3N4Q0E9"/>
<evidence type="ECO:0000313" key="1">
    <source>
        <dbReference type="EMBL" id="RPE13586.1"/>
    </source>
</evidence>
<comment type="caution">
    <text evidence="1">The sequence shown here is derived from an EMBL/GenBank/DDBJ whole genome shotgun (WGS) entry which is preliminary data.</text>
</comment>
<organism evidence="1 2">
    <name type="scientific">Chitinophaga lutea</name>
    <dbReference type="NCBI Taxonomy" id="2488634"/>
    <lineage>
        <taxon>Bacteria</taxon>
        <taxon>Pseudomonadati</taxon>
        <taxon>Bacteroidota</taxon>
        <taxon>Chitinophagia</taxon>
        <taxon>Chitinophagales</taxon>
        <taxon>Chitinophagaceae</taxon>
        <taxon>Chitinophaga</taxon>
    </lineage>
</organism>
<sequence length="131" mass="15536">MHSTLQEGPSGSALDTFKRLSTNAFGNQRAPHPVSGASTLHWTALTGYYCFLKYKRLMKSMCSPRCERAFYSSLDKHQPATEYKRLMKSTYSPRREWVLWFWIELFQPAARYYRFRKYKHLIKSPRCKLVI</sequence>
<protein>
    <submittedName>
        <fullName evidence="1">Uncharacterized protein</fullName>
    </submittedName>
</protein>
<name>A0A3N4Q0E9_9BACT</name>
<keyword evidence="2" id="KW-1185">Reference proteome</keyword>
<reference evidence="1 2" key="1">
    <citation type="submission" date="2018-11" db="EMBL/GenBank/DDBJ databases">
        <title>Chitinophaga lutea sp.nov., isolate from arsenic contaminated soil.</title>
        <authorList>
            <person name="Zong Y."/>
        </authorList>
    </citation>
    <scope>NUCLEOTIDE SEQUENCE [LARGE SCALE GENOMIC DNA]</scope>
    <source>
        <strain evidence="1 2">ZY74</strain>
    </source>
</reference>
<proteinExistence type="predicted"/>
<evidence type="ECO:0000313" key="2">
    <source>
        <dbReference type="Proteomes" id="UP000278351"/>
    </source>
</evidence>
<dbReference type="Proteomes" id="UP000278351">
    <property type="component" value="Unassembled WGS sequence"/>
</dbReference>
<dbReference type="EMBL" id="RPDH01000001">
    <property type="protein sequence ID" value="RPE13586.1"/>
    <property type="molecule type" value="Genomic_DNA"/>
</dbReference>
<accession>A0A3N4Q0E9</accession>
<gene>
    <name evidence="1" type="ORF">EGT74_08740</name>
</gene>